<accession>A0A6B8REA3</accession>
<keyword evidence="2" id="KW-1185">Reference proteome</keyword>
<organism evidence="1 2">
    <name type="scientific">Paenibacillus psychroresistens</name>
    <dbReference type="NCBI Taxonomy" id="1778678"/>
    <lineage>
        <taxon>Bacteria</taxon>
        <taxon>Bacillati</taxon>
        <taxon>Bacillota</taxon>
        <taxon>Bacilli</taxon>
        <taxon>Bacillales</taxon>
        <taxon>Paenibacillaceae</taxon>
        <taxon>Paenibacillus</taxon>
    </lineage>
</organism>
<gene>
    <name evidence="1" type="ORF">EHS13_02145</name>
</gene>
<protein>
    <submittedName>
        <fullName evidence="1">Uncharacterized protein</fullName>
    </submittedName>
</protein>
<proteinExistence type="predicted"/>
<dbReference type="RefSeq" id="WP_155698786.1">
    <property type="nucleotide sequence ID" value="NZ_CP034235.1"/>
</dbReference>
<name>A0A6B8REA3_9BACL</name>
<sequence>MFFLKKKMKDKEIIEISTTVLDQKVEAIIRYTHNYSGFNYRMLCKRFPRFEEETDDYLSAFMELYTAAALSVALHSPSISESKFYGNVLSALERQTLIYFESNGEDMFKFVLNCIDFYKKHAIKIIKRGYNFSDIPAFWLLYNLEVYKDFENDYVLIEQLGNELTNHFIYIFEDTWEYKEVDPLEML</sequence>
<dbReference type="OrthoDB" id="10015642at2"/>
<dbReference type="KEGG" id="ppsc:EHS13_02145"/>
<evidence type="ECO:0000313" key="1">
    <source>
        <dbReference type="EMBL" id="QGQ93788.1"/>
    </source>
</evidence>
<dbReference type="EMBL" id="CP034235">
    <property type="protein sequence ID" value="QGQ93788.1"/>
    <property type="molecule type" value="Genomic_DNA"/>
</dbReference>
<reference evidence="2" key="1">
    <citation type="submission" date="2018-11" db="EMBL/GenBank/DDBJ databases">
        <title>Complete genome sequence of Paenibacillus sp. ML311-T8.</title>
        <authorList>
            <person name="Nam Y.-D."/>
            <person name="Kang J."/>
            <person name="Chung W.-H."/>
            <person name="Park Y.S."/>
        </authorList>
    </citation>
    <scope>NUCLEOTIDE SEQUENCE [LARGE SCALE GENOMIC DNA]</scope>
    <source>
        <strain evidence="2">ML311-T8</strain>
    </source>
</reference>
<evidence type="ECO:0000313" key="2">
    <source>
        <dbReference type="Proteomes" id="UP000426246"/>
    </source>
</evidence>
<dbReference type="Proteomes" id="UP000426246">
    <property type="component" value="Chromosome"/>
</dbReference>
<dbReference type="AlphaFoldDB" id="A0A6B8REA3"/>